<reference evidence="3 4" key="1">
    <citation type="submission" date="2016-07" db="EMBL/GenBank/DDBJ databases">
        <title>Draft genome of the white-rot fungus Obba rivulosa 3A-2.</title>
        <authorList>
            <consortium name="DOE Joint Genome Institute"/>
            <person name="Miettinen O."/>
            <person name="Riley R."/>
            <person name="Acob R."/>
            <person name="Barry K."/>
            <person name="Cullen D."/>
            <person name="De Vries R."/>
            <person name="Hainaut M."/>
            <person name="Hatakka A."/>
            <person name="Henrissat B."/>
            <person name="Hilden K."/>
            <person name="Kuo R."/>
            <person name="Labutti K."/>
            <person name="Lipzen A."/>
            <person name="Makela M.R."/>
            <person name="Sandor L."/>
            <person name="Spatafora J.W."/>
            <person name="Grigoriev I.V."/>
            <person name="Hibbett D.S."/>
        </authorList>
    </citation>
    <scope>NUCLEOTIDE SEQUENCE [LARGE SCALE GENOMIC DNA]</scope>
    <source>
        <strain evidence="3 4">3A-2</strain>
    </source>
</reference>
<accession>A0A8E2AR92</accession>
<protein>
    <recommendedName>
        <fullName evidence="2">CUE domain-containing protein</fullName>
    </recommendedName>
</protein>
<dbReference type="EMBL" id="KV722470">
    <property type="protein sequence ID" value="OCH87874.1"/>
    <property type="molecule type" value="Genomic_DNA"/>
</dbReference>
<feature type="region of interest" description="Disordered" evidence="1">
    <location>
        <begin position="1"/>
        <end position="96"/>
    </location>
</feature>
<dbReference type="InterPro" id="IPR003892">
    <property type="entry name" value="CUE"/>
</dbReference>
<feature type="compositionally biased region" description="Low complexity" evidence="1">
    <location>
        <begin position="167"/>
        <end position="183"/>
    </location>
</feature>
<dbReference type="InterPro" id="IPR009060">
    <property type="entry name" value="UBA-like_sf"/>
</dbReference>
<keyword evidence="4" id="KW-1185">Reference proteome</keyword>
<dbReference type="GO" id="GO:0005737">
    <property type="term" value="C:cytoplasm"/>
    <property type="evidence" value="ECO:0007669"/>
    <property type="project" value="TreeGrafter"/>
</dbReference>
<dbReference type="PANTHER" id="PTHR16461">
    <property type="entry name" value="TOLL-INTERACTING PROTEIN"/>
    <property type="match status" value="1"/>
</dbReference>
<dbReference type="SUPFAM" id="SSF46934">
    <property type="entry name" value="UBA-like"/>
    <property type="match status" value="1"/>
</dbReference>
<dbReference type="Pfam" id="PF02845">
    <property type="entry name" value="CUE"/>
    <property type="match status" value="1"/>
</dbReference>
<feature type="compositionally biased region" description="Polar residues" evidence="1">
    <location>
        <begin position="259"/>
        <end position="272"/>
    </location>
</feature>
<evidence type="ECO:0000313" key="4">
    <source>
        <dbReference type="Proteomes" id="UP000250043"/>
    </source>
</evidence>
<organism evidence="3 4">
    <name type="scientific">Obba rivulosa</name>
    <dbReference type="NCBI Taxonomy" id="1052685"/>
    <lineage>
        <taxon>Eukaryota</taxon>
        <taxon>Fungi</taxon>
        <taxon>Dikarya</taxon>
        <taxon>Basidiomycota</taxon>
        <taxon>Agaricomycotina</taxon>
        <taxon>Agaricomycetes</taxon>
        <taxon>Polyporales</taxon>
        <taxon>Gelatoporiaceae</taxon>
        <taxon>Obba</taxon>
    </lineage>
</organism>
<evidence type="ECO:0000259" key="2">
    <source>
        <dbReference type="PROSITE" id="PS51140"/>
    </source>
</evidence>
<feature type="domain" description="CUE" evidence="2">
    <location>
        <begin position="95"/>
        <end position="138"/>
    </location>
</feature>
<sequence length="426" mass="46109">MDLASDDLPTYQPRAATQADTPSPEHRDAEPETRDSTAHIEPEPERQQMQDDEETPVLPPRPESEDESEPIAVHMEYPTATETHLQGGEQQEQEELHPQVAALRAMFPDFDAGLLISVLESVGGDQDRAVDVLLGMSDPDYVSTQGPVTSQAPDLELDEQLARQLALEDQQQQQQRQHATGQQWPRRDRADAERDVPYQTRQRAPPHAGPQGEGGQATGGERGEFQETVSRLAESGKRTFSSIVSKVKAKISEYDQGRGPNQSSAASTTPQWGSAPVAQFDRHSATQAYTSEHYGDRSQAPPIARGPAQPQAPARRPSLQGYDIDEDAHQIALGTPLASANVPSTPPNSAAVTNPPTVSSATTSPRLSGDVSRPPPASSPINAAKIGLLPKRPVSLMGSQVSPTPLRAEDDDELEYTENPFEEGSK</sequence>
<dbReference type="GO" id="GO:0031624">
    <property type="term" value="F:ubiquitin conjugating enzyme binding"/>
    <property type="evidence" value="ECO:0007669"/>
    <property type="project" value="TreeGrafter"/>
</dbReference>
<dbReference type="GO" id="GO:0006511">
    <property type="term" value="P:ubiquitin-dependent protein catabolic process"/>
    <property type="evidence" value="ECO:0007669"/>
    <property type="project" value="TreeGrafter"/>
</dbReference>
<feature type="compositionally biased region" description="Gly residues" evidence="1">
    <location>
        <begin position="211"/>
        <end position="220"/>
    </location>
</feature>
<dbReference type="SMART" id="SM00546">
    <property type="entry name" value="CUE"/>
    <property type="match status" value="1"/>
</dbReference>
<dbReference type="PROSITE" id="PS51140">
    <property type="entry name" value="CUE"/>
    <property type="match status" value="1"/>
</dbReference>
<dbReference type="GO" id="GO:0043130">
    <property type="term" value="F:ubiquitin binding"/>
    <property type="evidence" value="ECO:0007669"/>
    <property type="project" value="InterPro"/>
</dbReference>
<feature type="compositionally biased region" description="Low complexity" evidence="1">
    <location>
        <begin position="299"/>
        <end position="317"/>
    </location>
</feature>
<feature type="compositionally biased region" description="Basic and acidic residues" evidence="1">
    <location>
        <begin position="185"/>
        <end position="196"/>
    </location>
</feature>
<dbReference type="Gene3D" id="1.10.8.10">
    <property type="entry name" value="DNA helicase RuvA subunit, C-terminal domain"/>
    <property type="match status" value="1"/>
</dbReference>
<dbReference type="OrthoDB" id="9942608at2759"/>
<evidence type="ECO:0000313" key="3">
    <source>
        <dbReference type="EMBL" id="OCH87874.1"/>
    </source>
</evidence>
<gene>
    <name evidence="3" type="ORF">OBBRIDRAFT_795787</name>
</gene>
<evidence type="ECO:0000256" key="1">
    <source>
        <dbReference type="SAM" id="MobiDB-lite"/>
    </source>
</evidence>
<name>A0A8E2AR92_9APHY</name>
<dbReference type="AlphaFoldDB" id="A0A8E2AR92"/>
<feature type="compositionally biased region" description="Basic and acidic residues" evidence="1">
    <location>
        <begin position="23"/>
        <end position="49"/>
    </location>
</feature>
<dbReference type="PANTHER" id="PTHR16461:SF5">
    <property type="entry name" value="TOLL-INTERACTING PROTEIN"/>
    <property type="match status" value="1"/>
</dbReference>
<feature type="compositionally biased region" description="Polar residues" evidence="1">
    <location>
        <begin position="341"/>
        <end position="366"/>
    </location>
</feature>
<dbReference type="CDD" id="cd14279">
    <property type="entry name" value="CUE"/>
    <property type="match status" value="1"/>
</dbReference>
<feature type="compositionally biased region" description="Low complexity" evidence="1">
    <location>
        <begin position="81"/>
        <end position="90"/>
    </location>
</feature>
<dbReference type="Proteomes" id="UP000250043">
    <property type="component" value="Unassembled WGS sequence"/>
</dbReference>
<proteinExistence type="predicted"/>
<feature type="region of interest" description="Disordered" evidence="1">
    <location>
        <begin position="167"/>
        <end position="426"/>
    </location>
</feature>